<proteinExistence type="predicted"/>
<dbReference type="EMBL" id="BARS01026151">
    <property type="protein sequence ID" value="GAG12252.1"/>
    <property type="molecule type" value="Genomic_DNA"/>
</dbReference>
<accession>X0VM27</accession>
<reference evidence="1" key="1">
    <citation type="journal article" date="2014" name="Front. Microbiol.">
        <title>High frequency of phylogenetically diverse reductive dehalogenase-homologous genes in deep subseafloor sedimentary metagenomes.</title>
        <authorList>
            <person name="Kawai M."/>
            <person name="Futagami T."/>
            <person name="Toyoda A."/>
            <person name="Takaki Y."/>
            <person name="Nishi S."/>
            <person name="Hori S."/>
            <person name="Arai W."/>
            <person name="Tsubouchi T."/>
            <person name="Morono Y."/>
            <person name="Uchiyama I."/>
            <person name="Ito T."/>
            <person name="Fujiyama A."/>
            <person name="Inagaki F."/>
            <person name="Takami H."/>
        </authorList>
    </citation>
    <scope>NUCLEOTIDE SEQUENCE</scope>
    <source>
        <strain evidence="1">Expedition CK06-06</strain>
    </source>
</reference>
<organism evidence="1">
    <name type="scientific">marine sediment metagenome</name>
    <dbReference type="NCBI Taxonomy" id="412755"/>
    <lineage>
        <taxon>unclassified sequences</taxon>
        <taxon>metagenomes</taxon>
        <taxon>ecological metagenomes</taxon>
    </lineage>
</organism>
<sequence length="266" mass="31415">LRKKYKKQNDQINLLHVEHNYLWSKSFQCLHDDPTRSLSLIIKAILKLFERNGLRPYLSSSLEKMLGAYEVVLIKISEKGELINFNDIEEEFINLVKMLTSSISVSSEKFESIISALVRLFIKNQYVNRIEDLKIQYSNFNEYEALANKIKTTLDVIEKTSLKTSYQPSLCYEALYKLRKKQLHFLVSFLFFEKSEEKRRNTQEIIKQITREMVICSVKSLKGAKKFIRNLPLKKQNDEKIKIMITLKEIDKLTAKYYREAHSNKN</sequence>
<name>X0VM27_9ZZZZ</name>
<feature type="non-terminal residue" evidence="1">
    <location>
        <position position="1"/>
    </location>
</feature>
<dbReference type="AlphaFoldDB" id="X0VM27"/>
<evidence type="ECO:0000313" key="1">
    <source>
        <dbReference type="EMBL" id="GAG12252.1"/>
    </source>
</evidence>
<feature type="non-terminal residue" evidence="1">
    <location>
        <position position="266"/>
    </location>
</feature>
<gene>
    <name evidence="1" type="ORF">S01H1_41245</name>
</gene>
<comment type="caution">
    <text evidence="1">The sequence shown here is derived from an EMBL/GenBank/DDBJ whole genome shotgun (WGS) entry which is preliminary data.</text>
</comment>
<protein>
    <submittedName>
        <fullName evidence="1">Uncharacterized protein</fullName>
    </submittedName>
</protein>